<dbReference type="PANTHER" id="PTHR10948:SF23">
    <property type="entry name" value="TRANSPOSASE INSI FOR INSERTION SEQUENCE ELEMENT IS30A-RELATED"/>
    <property type="match status" value="1"/>
</dbReference>
<name>A0A2S6GWN2_9PSEU</name>
<dbReference type="GO" id="GO:0015074">
    <property type="term" value="P:DNA integration"/>
    <property type="evidence" value="ECO:0007669"/>
    <property type="project" value="InterPro"/>
</dbReference>
<dbReference type="GO" id="GO:0005829">
    <property type="term" value="C:cytosol"/>
    <property type="evidence" value="ECO:0007669"/>
    <property type="project" value="TreeGrafter"/>
</dbReference>
<dbReference type="EMBL" id="PTIX01000003">
    <property type="protein sequence ID" value="PPK69596.1"/>
    <property type="molecule type" value="Genomic_DNA"/>
</dbReference>
<dbReference type="InterPro" id="IPR053392">
    <property type="entry name" value="Transposase_IS30-like"/>
</dbReference>
<evidence type="ECO:0000259" key="1">
    <source>
        <dbReference type="PROSITE" id="PS50994"/>
    </source>
</evidence>
<dbReference type="PROSITE" id="PS50994">
    <property type="entry name" value="INTEGRASE"/>
    <property type="match status" value="1"/>
</dbReference>
<comment type="caution">
    <text evidence="2">The sequence shown here is derived from an EMBL/GenBank/DDBJ whole genome shotgun (WGS) entry which is preliminary data.</text>
</comment>
<dbReference type="GO" id="GO:0003676">
    <property type="term" value="F:nucleic acid binding"/>
    <property type="evidence" value="ECO:0007669"/>
    <property type="project" value="InterPro"/>
</dbReference>
<dbReference type="SUPFAM" id="SSF53098">
    <property type="entry name" value="Ribonuclease H-like"/>
    <property type="match status" value="1"/>
</dbReference>
<dbReference type="InterPro" id="IPR036397">
    <property type="entry name" value="RNaseH_sf"/>
</dbReference>
<sequence>MERSGRARRVPSSAKRSRRDLIVGMVNIGERPAEAEDRAVPGFWEGDLILGSACKSQILTLVERQTRFVMLIRVPHDRSADRVAALLAEKMMTLPEFLRKSLTWDQGSEMADHATFTTVTGMPVYFCDPRSPWQRGTNENTNRLLRQYFPKGTDLSVYSQADLDEVARELNGRPRQTLDWYKPVEKLNELLINHGGAMTC</sequence>
<protein>
    <submittedName>
        <fullName evidence="2">Integrase-like protein</fullName>
    </submittedName>
</protein>
<dbReference type="GO" id="GO:0004803">
    <property type="term" value="F:transposase activity"/>
    <property type="evidence" value="ECO:0007669"/>
    <property type="project" value="TreeGrafter"/>
</dbReference>
<dbReference type="Gene3D" id="3.30.420.10">
    <property type="entry name" value="Ribonuclease H-like superfamily/Ribonuclease H"/>
    <property type="match status" value="1"/>
</dbReference>
<evidence type="ECO:0000313" key="3">
    <source>
        <dbReference type="Proteomes" id="UP000239203"/>
    </source>
</evidence>
<evidence type="ECO:0000313" key="2">
    <source>
        <dbReference type="EMBL" id="PPK69596.1"/>
    </source>
</evidence>
<accession>A0A2S6GWN2</accession>
<dbReference type="InterPro" id="IPR001584">
    <property type="entry name" value="Integrase_cat-core"/>
</dbReference>
<dbReference type="InterPro" id="IPR051917">
    <property type="entry name" value="Transposase-Integrase"/>
</dbReference>
<dbReference type="InterPro" id="IPR012337">
    <property type="entry name" value="RNaseH-like_sf"/>
</dbReference>
<proteinExistence type="predicted"/>
<organism evidence="2 3">
    <name type="scientific">Actinokineospora auranticolor</name>
    <dbReference type="NCBI Taxonomy" id="155976"/>
    <lineage>
        <taxon>Bacteria</taxon>
        <taxon>Bacillati</taxon>
        <taxon>Actinomycetota</taxon>
        <taxon>Actinomycetes</taxon>
        <taxon>Pseudonocardiales</taxon>
        <taxon>Pseudonocardiaceae</taxon>
        <taxon>Actinokineospora</taxon>
    </lineage>
</organism>
<dbReference type="AlphaFoldDB" id="A0A2S6GWN2"/>
<dbReference type="Proteomes" id="UP000239203">
    <property type="component" value="Unassembled WGS sequence"/>
</dbReference>
<reference evidence="2 3" key="1">
    <citation type="submission" date="2018-02" db="EMBL/GenBank/DDBJ databases">
        <title>Genomic Encyclopedia of Archaeal and Bacterial Type Strains, Phase II (KMG-II): from individual species to whole genera.</title>
        <authorList>
            <person name="Goeker M."/>
        </authorList>
    </citation>
    <scope>NUCLEOTIDE SEQUENCE [LARGE SCALE GENOMIC DNA]</scope>
    <source>
        <strain evidence="2 3">YU 961-1</strain>
    </source>
</reference>
<dbReference type="NCBIfam" id="NF033563">
    <property type="entry name" value="transpos_IS30"/>
    <property type="match status" value="1"/>
</dbReference>
<keyword evidence="3" id="KW-1185">Reference proteome</keyword>
<dbReference type="PANTHER" id="PTHR10948">
    <property type="entry name" value="TRANSPOSASE"/>
    <property type="match status" value="1"/>
</dbReference>
<dbReference type="GO" id="GO:0032196">
    <property type="term" value="P:transposition"/>
    <property type="evidence" value="ECO:0007669"/>
    <property type="project" value="TreeGrafter"/>
</dbReference>
<feature type="domain" description="Integrase catalytic" evidence="1">
    <location>
        <begin position="28"/>
        <end position="191"/>
    </location>
</feature>
<dbReference type="Pfam" id="PF00665">
    <property type="entry name" value="rve"/>
    <property type="match status" value="1"/>
</dbReference>
<gene>
    <name evidence="2" type="ORF">CLV40_103206</name>
</gene>